<organism evidence="20 21">
    <name type="scientific">Rhodotorula mucilaginosa</name>
    <name type="common">Yeast</name>
    <name type="synonym">Rhodotorula rubra</name>
    <dbReference type="NCBI Taxonomy" id="5537"/>
    <lineage>
        <taxon>Eukaryota</taxon>
        <taxon>Fungi</taxon>
        <taxon>Dikarya</taxon>
        <taxon>Basidiomycota</taxon>
        <taxon>Pucciniomycotina</taxon>
        <taxon>Microbotryomycetes</taxon>
        <taxon>Sporidiobolales</taxon>
        <taxon>Sporidiobolaceae</taxon>
        <taxon>Rhodotorula</taxon>
    </lineage>
</organism>
<comment type="pathway">
    <text evidence="4">Lipid metabolism.</text>
</comment>
<dbReference type="AlphaFoldDB" id="A0A9P7B5L1"/>
<gene>
    <name evidence="20" type="primary">TAM41</name>
    <name evidence="20" type="ORF">C6P46_004783</name>
</gene>
<dbReference type="EMBL" id="PUHQ01000048">
    <property type="protein sequence ID" value="KAG0659982.1"/>
    <property type="molecule type" value="Genomic_DNA"/>
</dbReference>
<dbReference type="Pfam" id="PF09139">
    <property type="entry name" value="Tam41_Mmp37"/>
    <property type="match status" value="1"/>
</dbReference>
<name>A0A9P7B5L1_RHOMI</name>
<keyword evidence="17" id="KW-1208">Phospholipid metabolism</keyword>
<dbReference type="Proteomes" id="UP000777482">
    <property type="component" value="Unassembled WGS sequence"/>
</dbReference>
<evidence type="ECO:0000256" key="6">
    <source>
        <dbReference type="ARBA" id="ARBA00012487"/>
    </source>
</evidence>
<comment type="caution">
    <text evidence="20">The sequence shown here is derived from an EMBL/GenBank/DDBJ whole genome shotgun (WGS) entry which is preliminary data.</text>
</comment>
<keyword evidence="10" id="KW-0548">Nucleotidyltransferase</keyword>
<evidence type="ECO:0000256" key="1">
    <source>
        <dbReference type="ARBA" id="ARBA00001946"/>
    </source>
</evidence>
<keyword evidence="9" id="KW-0808">Transferase</keyword>
<keyword evidence="12" id="KW-0460">Magnesium</keyword>
<dbReference type="GO" id="GO:0005743">
    <property type="term" value="C:mitochondrial inner membrane"/>
    <property type="evidence" value="ECO:0007669"/>
    <property type="project" value="UniProtKB-SubCell"/>
</dbReference>
<evidence type="ECO:0000256" key="15">
    <source>
        <dbReference type="ARBA" id="ARBA00023136"/>
    </source>
</evidence>
<dbReference type="InterPro" id="IPR015222">
    <property type="entry name" value="Tam41"/>
</dbReference>
<dbReference type="GO" id="GO:0032049">
    <property type="term" value="P:cardiolipin biosynthetic process"/>
    <property type="evidence" value="ECO:0007669"/>
    <property type="project" value="InterPro"/>
</dbReference>
<evidence type="ECO:0000256" key="2">
    <source>
        <dbReference type="ARBA" id="ARBA00004443"/>
    </source>
</evidence>
<comment type="cofactor">
    <cofactor evidence="1">
        <name>Mg(2+)</name>
        <dbReference type="ChEBI" id="CHEBI:18420"/>
    </cofactor>
</comment>
<dbReference type="GO" id="GO:0004605">
    <property type="term" value="F:phosphatidate cytidylyltransferase activity"/>
    <property type="evidence" value="ECO:0007669"/>
    <property type="project" value="UniProtKB-EC"/>
</dbReference>
<keyword evidence="16" id="KW-0594">Phospholipid biosynthesis</keyword>
<comment type="similarity">
    <text evidence="5">Belongs to the TAM41 family.</text>
</comment>
<dbReference type="PANTHER" id="PTHR13619">
    <property type="entry name" value="PHOSPHATIDATE CYTIDYLYLTRANSFERASE, MITOCHONDRIAL"/>
    <property type="match status" value="1"/>
</dbReference>
<evidence type="ECO:0000256" key="11">
    <source>
        <dbReference type="ARBA" id="ARBA00022792"/>
    </source>
</evidence>
<keyword evidence="13" id="KW-0443">Lipid metabolism</keyword>
<dbReference type="EC" id="2.7.7.41" evidence="6"/>
<evidence type="ECO:0000256" key="14">
    <source>
        <dbReference type="ARBA" id="ARBA00023128"/>
    </source>
</evidence>
<evidence type="ECO:0000256" key="18">
    <source>
        <dbReference type="ARBA" id="ARBA00029893"/>
    </source>
</evidence>
<evidence type="ECO:0000256" key="16">
    <source>
        <dbReference type="ARBA" id="ARBA00023209"/>
    </source>
</evidence>
<keyword evidence="21" id="KW-1185">Reference proteome</keyword>
<keyword evidence="15" id="KW-0472">Membrane</keyword>
<evidence type="ECO:0000256" key="12">
    <source>
        <dbReference type="ARBA" id="ARBA00022842"/>
    </source>
</evidence>
<dbReference type="OrthoDB" id="341477at2759"/>
<evidence type="ECO:0000256" key="13">
    <source>
        <dbReference type="ARBA" id="ARBA00023098"/>
    </source>
</evidence>
<evidence type="ECO:0000256" key="5">
    <source>
        <dbReference type="ARBA" id="ARBA00005458"/>
    </source>
</evidence>
<comment type="pathway">
    <text evidence="3">Phospholipid metabolism; CDP-diacylglycerol biosynthesis; CDP-diacylglycerol from sn-glycerol 3-phosphate: step 3/3.</text>
</comment>
<feature type="region of interest" description="Disordered" evidence="19">
    <location>
        <begin position="532"/>
        <end position="565"/>
    </location>
</feature>
<proteinExistence type="inferred from homology"/>
<evidence type="ECO:0000256" key="7">
    <source>
        <dbReference type="ARBA" id="ARBA00018337"/>
    </source>
</evidence>
<accession>A0A9P7B5L1</accession>
<keyword evidence="8" id="KW-0444">Lipid biosynthesis</keyword>
<evidence type="ECO:0000256" key="3">
    <source>
        <dbReference type="ARBA" id="ARBA00005119"/>
    </source>
</evidence>
<evidence type="ECO:0000256" key="10">
    <source>
        <dbReference type="ARBA" id="ARBA00022695"/>
    </source>
</evidence>
<feature type="region of interest" description="Disordered" evidence="19">
    <location>
        <begin position="65"/>
        <end position="144"/>
    </location>
</feature>
<evidence type="ECO:0000256" key="4">
    <source>
        <dbReference type="ARBA" id="ARBA00005189"/>
    </source>
</evidence>
<keyword evidence="14" id="KW-0496">Mitochondrion</keyword>
<evidence type="ECO:0000313" key="20">
    <source>
        <dbReference type="EMBL" id="KAG0659982.1"/>
    </source>
</evidence>
<feature type="compositionally biased region" description="Low complexity" evidence="19">
    <location>
        <begin position="112"/>
        <end position="127"/>
    </location>
</feature>
<evidence type="ECO:0000256" key="19">
    <source>
        <dbReference type="SAM" id="MobiDB-lite"/>
    </source>
</evidence>
<evidence type="ECO:0000256" key="8">
    <source>
        <dbReference type="ARBA" id="ARBA00022516"/>
    </source>
</evidence>
<dbReference type="GO" id="GO:0016024">
    <property type="term" value="P:CDP-diacylglycerol biosynthetic process"/>
    <property type="evidence" value="ECO:0007669"/>
    <property type="project" value="TreeGrafter"/>
</dbReference>
<reference evidence="20 21" key="1">
    <citation type="submission" date="2020-11" db="EMBL/GenBank/DDBJ databases">
        <title>Kefir isolates.</title>
        <authorList>
            <person name="Marcisauskas S."/>
            <person name="Kim Y."/>
            <person name="Blasche S."/>
        </authorList>
    </citation>
    <scope>NUCLEOTIDE SEQUENCE [LARGE SCALE GENOMIC DNA]</scope>
    <source>
        <strain evidence="20 21">KR</strain>
    </source>
</reference>
<protein>
    <recommendedName>
        <fullName evidence="7">Phosphatidate cytidylyltransferase, mitochondrial</fullName>
        <ecNumber evidence="6">2.7.7.41</ecNumber>
    </recommendedName>
    <alternativeName>
        <fullName evidence="18">CDP-diacylglycerol synthase</fullName>
    </alternativeName>
</protein>
<feature type="compositionally biased region" description="Low complexity" evidence="19">
    <location>
        <begin position="532"/>
        <end position="559"/>
    </location>
</feature>
<sequence length="565" mass="62489">MLRLASPAYHASPAMWLNTATRGSRRALLAPNALSAGRSRPQQTALIAWSAHAPFHSTRLARLDAERQSPTPSAEQGPPPPSPSPGLRASGARRRDGSSSPRPTTTAPPQPTTTTTTPFEPRTPSEPVQNPLAPPPADARVPRRRITSVNELPKSFGRNQMIKVPEQIQRDLEDVMSSFKAPIRYAFAYGSGVFQQKGYTNEDKPLLDFVFAVSHPSHWHAINMQQHPDHYSLPMRLLGSNAVAWMQEKGLGAEVWFNVDVEINGKSLKYGVISVDALCRDLLDWETLYISGRTQKPVKILHDDARVRLANQVNLASALRAALLLLPEEFTEIELFEEIAGLSYRGDFRMRVGENPHKVRNIVAAQLPAFRSLYGGLIKSFWKSVHTIGEDFTPTEAYPFVEEMGGIRLMRQNLAPAVRGHTASRLPIGLREKVLGHYERKWNLEGALLRQRDQKAHDAEREEGGAQRIDLESSKMWERIVADPEFRQVMDKSLAQIVARPTFNQSLKGILSAGPIKSLRYVGPKLRKKWLAASTSSSSASAPTKPKAIAAAAAASSSSEGEKQQ</sequence>
<comment type="subcellular location">
    <subcellularLocation>
        <location evidence="2">Mitochondrion inner membrane</location>
        <topology evidence="2">Peripheral membrane protein</topology>
        <orientation evidence="2">Matrix side</orientation>
    </subcellularLocation>
</comment>
<dbReference type="PANTHER" id="PTHR13619:SF0">
    <property type="entry name" value="PHOSPHATIDATE CYTIDYLYLTRANSFERASE, MITOCHONDRIAL"/>
    <property type="match status" value="1"/>
</dbReference>
<evidence type="ECO:0000256" key="9">
    <source>
        <dbReference type="ARBA" id="ARBA00022679"/>
    </source>
</evidence>
<evidence type="ECO:0000256" key="17">
    <source>
        <dbReference type="ARBA" id="ARBA00023264"/>
    </source>
</evidence>
<evidence type="ECO:0000313" key="21">
    <source>
        <dbReference type="Proteomes" id="UP000777482"/>
    </source>
</evidence>
<keyword evidence="11" id="KW-0999">Mitochondrion inner membrane</keyword>